<sequence>MQLNPYGEYAVLLAADLANRRPRTAEELLDRCSAAGVTFETGTGTPDLVEVLEFLDRWGEVVDAADDDQRAGLLNRLLADATAHPRLTNHVGDGWHLHYREVEITYAHKLRALISTGTALHLVGRGMHRLGRCAADGCTQVYADVSRNGRQRYCSPACANRDAVRRHRARAS</sequence>
<comment type="caution">
    <text evidence="2">The sequence shown here is derived from an EMBL/GenBank/DDBJ whole genome shotgun (WGS) entry which is preliminary data.</text>
</comment>
<proteinExistence type="predicted"/>
<name>A0ABW0ZH62_9ACTN</name>
<dbReference type="EMBL" id="JBHSNS010000005">
    <property type="protein sequence ID" value="MFC5729568.1"/>
    <property type="molecule type" value="Genomic_DNA"/>
</dbReference>
<protein>
    <submittedName>
        <fullName evidence="2">CGNR zinc finger domain-containing protein</fullName>
    </submittedName>
</protein>
<dbReference type="PANTHER" id="PTHR35525">
    <property type="entry name" value="BLL6575 PROTEIN"/>
    <property type="match status" value="1"/>
</dbReference>
<dbReference type="RefSeq" id="WP_136436586.1">
    <property type="nucleotide sequence ID" value="NZ_JBHSNS010000005.1"/>
</dbReference>
<dbReference type="Pfam" id="PF11706">
    <property type="entry name" value="zf-CGNR"/>
    <property type="match status" value="1"/>
</dbReference>
<evidence type="ECO:0000313" key="3">
    <source>
        <dbReference type="Proteomes" id="UP001596072"/>
    </source>
</evidence>
<keyword evidence="3" id="KW-1185">Reference proteome</keyword>
<dbReference type="PANTHER" id="PTHR35525:SF3">
    <property type="entry name" value="BLL6575 PROTEIN"/>
    <property type="match status" value="1"/>
</dbReference>
<dbReference type="InterPro" id="IPR021005">
    <property type="entry name" value="Znf_CGNR"/>
</dbReference>
<dbReference type="Proteomes" id="UP001596072">
    <property type="component" value="Unassembled WGS sequence"/>
</dbReference>
<evidence type="ECO:0000259" key="1">
    <source>
        <dbReference type="Pfam" id="PF11706"/>
    </source>
</evidence>
<feature type="domain" description="Zinc finger CGNR" evidence="1">
    <location>
        <begin position="129"/>
        <end position="170"/>
    </location>
</feature>
<evidence type="ECO:0000313" key="2">
    <source>
        <dbReference type="EMBL" id="MFC5729568.1"/>
    </source>
</evidence>
<dbReference type="Gene3D" id="1.10.3300.10">
    <property type="entry name" value="Jann2411-like domain"/>
    <property type="match status" value="1"/>
</dbReference>
<dbReference type="InterPro" id="IPR023286">
    <property type="entry name" value="ABATE_dom_sf"/>
</dbReference>
<reference evidence="3" key="1">
    <citation type="journal article" date="2019" name="Int. J. Syst. Evol. Microbiol.">
        <title>The Global Catalogue of Microorganisms (GCM) 10K type strain sequencing project: providing services to taxonomists for standard genome sequencing and annotation.</title>
        <authorList>
            <consortium name="The Broad Institute Genomics Platform"/>
            <consortium name="The Broad Institute Genome Sequencing Center for Infectious Disease"/>
            <person name="Wu L."/>
            <person name="Ma J."/>
        </authorList>
    </citation>
    <scope>NUCLEOTIDE SEQUENCE [LARGE SCALE GENOMIC DNA]</scope>
    <source>
        <strain evidence="3">YIM 94188</strain>
    </source>
</reference>
<dbReference type="SUPFAM" id="SSF160904">
    <property type="entry name" value="Jann2411-like"/>
    <property type="match status" value="1"/>
</dbReference>
<accession>A0ABW0ZH62</accession>
<gene>
    <name evidence="2" type="ORF">ACFPQB_11630</name>
</gene>
<organism evidence="2 3">
    <name type="scientific">Nocardioides vastitatis</name>
    <dbReference type="NCBI Taxonomy" id="2568655"/>
    <lineage>
        <taxon>Bacteria</taxon>
        <taxon>Bacillati</taxon>
        <taxon>Actinomycetota</taxon>
        <taxon>Actinomycetes</taxon>
        <taxon>Propionibacteriales</taxon>
        <taxon>Nocardioidaceae</taxon>
        <taxon>Nocardioides</taxon>
    </lineage>
</organism>
<dbReference type="InterPro" id="IPR010852">
    <property type="entry name" value="ABATE"/>
</dbReference>